<keyword evidence="3" id="KW-1185">Reference proteome</keyword>
<sequence>MWYEILPSAIIVTAVLWVPPIAQVGINWLCFNGKSYEACEFDTIVKGVRIVQVNAIERERPHGDLVRFRSSDHGDLVIPSISSSKYGQRKFAVMAGEIWNSLPVQLRDGSITDRRLFKKTLKHHYFNSVHQRKPF</sequence>
<evidence type="ECO:0000313" key="2">
    <source>
        <dbReference type="EnsemblMetazoa" id="HelroP173168"/>
    </source>
</evidence>
<gene>
    <name evidence="2" type="primary">20204428</name>
    <name evidence="1" type="ORF">HELRODRAFT_173168</name>
</gene>
<dbReference type="OrthoDB" id="419189at2759"/>
<reference evidence="2" key="3">
    <citation type="submission" date="2015-06" db="UniProtKB">
        <authorList>
            <consortium name="EnsemblMetazoa"/>
        </authorList>
    </citation>
    <scope>IDENTIFICATION</scope>
</reference>
<dbReference type="HOGENOM" id="CLU_1887993_0_0_1"/>
<dbReference type="EMBL" id="AMQM01004467">
    <property type="status" value="NOT_ANNOTATED_CDS"/>
    <property type="molecule type" value="Genomic_DNA"/>
</dbReference>
<dbReference type="CTD" id="20204428"/>
<evidence type="ECO:0000313" key="1">
    <source>
        <dbReference type="EMBL" id="ESO04091.1"/>
    </source>
</evidence>
<dbReference type="InParanoid" id="T1F6H9"/>
<proteinExistence type="predicted"/>
<name>T1F6H9_HELRO</name>
<dbReference type="EnsemblMetazoa" id="HelroT173168">
    <property type="protein sequence ID" value="HelroP173168"/>
    <property type="gene ID" value="HelroG173168"/>
</dbReference>
<reference evidence="1 3" key="2">
    <citation type="journal article" date="2013" name="Nature">
        <title>Insights into bilaterian evolution from three spiralian genomes.</title>
        <authorList>
            <person name="Simakov O."/>
            <person name="Marletaz F."/>
            <person name="Cho S.J."/>
            <person name="Edsinger-Gonzales E."/>
            <person name="Havlak P."/>
            <person name="Hellsten U."/>
            <person name="Kuo D.H."/>
            <person name="Larsson T."/>
            <person name="Lv J."/>
            <person name="Arendt D."/>
            <person name="Savage R."/>
            <person name="Osoegawa K."/>
            <person name="de Jong P."/>
            <person name="Grimwood J."/>
            <person name="Chapman J.A."/>
            <person name="Shapiro H."/>
            <person name="Aerts A."/>
            <person name="Otillar R.P."/>
            <person name="Terry A.Y."/>
            <person name="Boore J.L."/>
            <person name="Grigoriev I.V."/>
            <person name="Lindberg D.R."/>
            <person name="Seaver E.C."/>
            <person name="Weisblat D.A."/>
            <person name="Putnam N.H."/>
            <person name="Rokhsar D.S."/>
        </authorList>
    </citation>
    <scope>NUCLEOTIDE SEQUENCE</scope>
</reference>
<dbReference type="EMBL" id="KB096551">
    <property type="protein sequence ID" value="ESO04091.1"/>
    <property type="molecule type" value="Genomic_DNA"/>
</dbReference>
<protein>
    <submittedName>
        <fullName evidence="1 2">Uncharacterized protein</fullName>
    </submittedName>
</protein>
<organism evidence="2 3">
    <name type="scientific">Helobdella robusta</name>
    <name type="common">Californian leech</name>
    <dbReference type="NCBI Taxonomy" id="6412"/>
    <lineage>
        <taxon>Eukaryota</taxon>
        <taxon>Metazoa</taxon>
        <taxon>Spiralia</taxon>
        <taxon>Lophotrochozoa</taxon>
        <taxon>Annelida</taxon>
        <taxon>Clitellata</taxon>
        <taxon>Hirudinea</taxon>
        <taxon>Rhynchobdellida</taxon>
        <taxon>Glossiphoniidae</taxon>
        <taxon>Helobdella</taxon>
    </lineage>
</organism>
<dbReference type="Proteomes" id="UP000015101">
    <property type="component" value="Unassembled WGS sequence"/>
</dbReference>
<evidence type="ECO:0000313" key="3">
    <source>
        <dbReference type="Proteomes" id="UP000015101"/>
    </source>
</evidence>
<reference evidence="3" key="1">
    <citation type="submission" date="2012-12" db="EMBL/GenBank/DDBJ databases">
        <authorList>
            <person name="Hellsten U."/>
            <person name="Grimwood J."/>
            <person name="Chapman J.A."/>
            <person name="Shapiro H."/>
            <person name="Aerts A."/>
            <person name="Otillar R.P."/>
            <person name="Terry A.Y."/>
            <person name="Boore J.L."/>
            <person name="Simakov O."/>
            <person name="Marletaz F."/>
            <person name="Cho S.-J."/>
            <person name="Edsinger-Gonzales E."/>
            <person name="Havlak P."/>
            <person name="Kuo D.-H."/>
            <person name="Larsson T."/>
            <person name="Lv J."/>
            <person name="Arendt D."/>
            <person name="Savage R."/>
            <person name="Osoegawa K."/>
            <person name="de Jong P."/>
            <person name="Lindberg D.R."/>
            <person name="Seaver E.C."/>
            <person name="Weisblat D.A."/>
            <person name="Putnam N.H."/>
            <person name="Grigoriev I.V."/>
            <person name="Rokhsar D.S."/>
        </authorList>
    </citation>
    <scope>NUCLEOTIDE SEQUENCE</scope>
</reference>
<accession>T1F6H9</accession>
<dbReference type="KEGG" id="hro:HELRODRAFT_173168"/>
<dbReference type="AlphaFoldDB" id="T1F6H9"/>
<dbReference type="GeneID" id="20204428"/>
<dbReference type="RefSeq" id="XP_009018027.1">
    <property type="nucleotide sequence ID" value="XM_009019779.1"/>
</dbReference>